<feature type="domain" description="HTH araC/xylS-type" evidence="4">
    <location>
        <begin position="180"/>
        <end position="278"/>
    </location>
</feature>
<keyword evidence="2" id="KW-0238">DNA-binding</keyword>
<keyword evidence="3" id="KW-0804">Transcription</keyword>
<dbReference type="EMBL" id="FOMT01000001">
    <property type="protein sequence ID" value="SFD84930.1"/>
    <property type="molecule type" value="Genomic_DNA"/>
</dbReference>
<sequence length="279" mass="32019">MTVPMLYAKALIDPLVQSNFHIVPSVKHAYPLHGHDFYEIFIVVSGQCTHLVNGDAQGLKEGDMVFIRPNDTHGYDLLEGVDCQFLNVNFYKEVVEGAFDYIGHAAFAQALRGPQLPPVHRLNGADMEALMRKSEQIQLFTSTDKQKARTMARSFLIDALTHFFLHFRNDSTKVMPQWFDHLLAQLQKKENFSAGLPRLRELTDRSDGHLNRVFKQYLRMTPTSYINHLRLSYAKNLLLTTQLPIVDIAFDAGFDNLSHFYHLFKDAYGIAPGKIRHWQ</sequence>
<dbReference type="GO" id="GO:0003700">
    <property type="term" value="F:DNA-binding transcription factor activity"/>
    <property type="evidence" value="ECO:0007669"/>
    <property type="project" value="InterPro"/>
</dbReference>
<dbReference type="Gene3D" id="2.60.120.10">
    <property type="entry name" value="Jelly Rolls"/>
    <property type="match status" value="1"/>
</dbReference>
<evidence type="ECO:0000256" key="1">
    <source>
        <dbReference type="ARBA" id="ARBA00023015"/>
    </source>
</evidence>
<reference evidence="6" key="1">
    <citation type="submission" date="2016-10" db="EMBL/GenBank/DDBJ databases">
        <authorList>
            <person name="Varghese N."/>
            <person name="Submissions S."/>
        </authorList>
    </citation>
    <scope>NUCLEOTIDE SEQUENCE [LARGE SCALE GENOMIC DNA]</scope>
    <source>
        <strain evidence="6">CGMCC 1.10784</strain>
    </source>
</reference>
<dbReference type="InterPro" id="IPR020449">
    <property type="entry name" value="Tscrpt_reg_AraC-type_HTH"/>
</dbReference>
<dbReference type="PANTHER" id="PTHR43280">
    <property type="entry name" value="ARAC-FAMILY TRANSCRIPTIONAL REGULATOR"/>
    <property type="match status" value="1"/>
</dbReference>
<dbReference type="AlphaFoldDB" id="A0A1I1VWF0"/>
<name>A0A1I1VWF0_9BACL</name>
<evidence type="ECO:0000256" key="3">
    <source>
        <dbReference type="ARBA" id="ARBA00023163"/>
    </source>
</evidence>
<keyword evidence="1" id="KW-0805">Transcription regulation</keyword>
<dbReference type="SUPFAM" id="SSF51215">
    <property type="entry name" value="Regulatory protein AraC"/>
    <property type="match status" value="1"/>
</dbReference>
<dbReference type="GO" id="GO:0043565">
    <property type="term" value="F:sequence-specific DNA binding"/>
    <property type="evidence" value="ECO:0007669"/>
    <property type="project" value="InterPro"/>
</dbReference>
<protein>
    <submittedName>
        <fullName evidence="5">AraC family transcriptional regulator, cel operon repressor</fullName>
    </submittedName>
</protein>
<dbReference type="Pfam" id="PF02311">
    <property type="entry name" value="AraC_binding"/>
    <property type="match status" value="1"/>
</dbReference>
<dbReference type="InterPro" id="IPR009057">
    <property type="entry name" value="Homeodomain-like_sf"/>
</dbReference>
<organism evidence="5 6">
    <name type="scientific">Paenibacillus catalpae</name>
    <dbReference type="NCBI Taxonomy" id="1045775"/>
    <lineage>
        <taxon>Bacteria</taxon>
        <taxon>Bacillati</taxon>
        <taxon>Bacillota</taxon>
        <taxon>Bacilli</taxon>
        <taxon>Bacillales</taxon>
        <taxon>Paenibacillaceae</taxon>
        <taxon>Paenibacillus</taxon>
    </lineage>
</organism>
<evidence type="ECO:0000313" key="5">
    <source>
        <dbReference type="EMBL" id="SFD84930.1"/>
    </source>
</evidence>
<dbReference type="Proteomes" id="UP000198855">
    <property type="component" value="Unassembled WGS sequence"/>
</dbReference>
<proteinExistence type="predicted"/>
<dbReference type="PANTHER" id="PTHR43280:SF2">
    <property type="entry name" value="HTH-TYPE TRANSCRIPTIONAL REGULATOR EXSA"/>
    <property type="match status" value="1"/>
</dbReference>
<accession>A0A1I1VWF0</accession>
<dbReference type="InterPro" id="IPR014710">
    <property type="entry name" value="RmlC-like_jellyroll"/>
</dbReference>
<dbReference type="STRING" id="1045775.SAMN05216378_1724"/>
<dbReference type="Gene3D" id="1.10.10.60">
    <property type="entry name" value="Homeodomain-like"/>
    <property type="match status" value="2"/>
</dbReference>
<dbReference type="SMART" id="SM00342">
    <property type="entry name" value="HTH_ARAC"/>
    <property type="match status" value="1"/>
</dbReference>
<dbReference type="InterPro" id="IPR037923">
    <property type="entry name" value="HTH-like"/>
</dbReference>
<dbReference type="RefSeq" id="WP_091183336.1">
    <property type="nucleotide sequence ID" value="NZ_FOMT01000001.1"/>
</dbReference>
<dbReference type="InterPro" id="IPR018062">
    <property type="entry name" value="HTH_AraC-typ_CS"/>
</dbReference>
<evidence type="ECO:0000313" key="6">
    <source>
        <dbReference type="Proteomes" id="UP000198855"/>
    </source>
</evidence>
<evidence type="ECO:0000259" key="4">
    <source>
        <dbReference type="PROSITE" id="PS01124"/>
    </source>
</evidence>
<dbReference type="Pfam" id="PF12833">
    <property type="entry name" value="HTH_18"/>
    <property type="match status" value="1"/>
</dbReference>
<dbReference type="PROSITE" id="PS00041">
    <property type="entry name" value="HTH_ARAC_FAMILY_1"/>
    <property type="match status" value="1"/>
</dbReference>
<dbReference type="PROSITE" id="PS01124">
    <property type="entry name" value="HTH_ARAC_FAMILY_2"/>
    <property type="match status" value="1"/>
</dbReference>
<dbReference type="InterPro" id="IPR003313">
    <property type="entry name" value="AraC-bd"/>
</dbReference>
<dbReference type="InterPro" id="IPR018060">
    <property type="entry name" value="HTH_AraC"/>
</dbReference>
<gene>
    <name evidence="5" type="ORF">SAMN05216378_1724</name>
</gene>
<dbReference type="OrthoDB" id="9816335at2"/>
<keyword evidence="6" id="KW-1185">Reference proteome</keyword>
<dbReference type="PRINTS" id="PR00032">
    <property type="entry name" value="HTHARAC"/>
</dbReference>
<dbReference type="SUPFAM" id="SSF46689">
    <property type="entry name" value="Homeodomain-like"/>
    <property type="match status" value="1"/>
</dbReference>
<evidence type="ECO:0000256" key="2">
    <source>
        <dbReference type="ARBA" id="ARBA00023125"/>
    </source>
</evidence>